<dbReference type="GO" id="GO:0002161">
    <property type="term" value="F:aminoacyl-tRNA deacylase activity"/>
    <property type="evidence" value="ECO:0007669"/>
    <property type="project" value="InterPro"/>
</dbReference>
<dbReference type="OrthoDB" id="9809296at2"/>
<dbReference type="STRING" id="1123062.SAMN02745775_107101"/>
<evidence type="ECO:0000313" key="6">
    <source>
        <dbReference type="EMBL" id="SFK78296.1"/>
    </source>
</evidence>
<dbReference type="RefSeq" id="WP_092961293.1">
    <property type="nucleotide sequence ID" value="NZ_FOSQ01000007.1"/>
</dbReference>
<reference evidence="6 7" key="1">
    <citation type="submission" date="2016-10" db="EMBL/GenBank/DDBJ databases">
        <authorList>
            <person name="de Groot N.N."/>
        </authorList>
    </citation>
    <scope>NUCLEOTIDE SEQUENCE [LARGE SCALE GENOMIC DNA]</scope>
    <source>
        <strain evidence="6 7">DSM 19981</strain>
    </source>
</reference>
<organism evidence="6 7">
    <name type="scientific">Falsiroseomonas stagni DSM 19981</name>
    <dbReference type="NCBI Taxonomy" id="1123062"/>
    <lineage>
        <taxon>Bacteria</taxon>
        <taxon>Pseudomonadati</taxon>
        <taxon>Pseudomonadota</taxon>
        <taxon>Alphaproteobacteria</taxon>
        <taxon>Acetobacterales</taxon>
        <taxon>Roseomonadaceae</taxon>
        <taxon>Falsiroseomonas</taxon>
    </lineage>
</organism>
<evidence type="ECO:0000313" key="7">
    <source>
        <dbReference type="Proteomes" id="UP000199473"/>
    </source>
</evidence>
<dbReference type="InterPro" id="IPR004369">
    <property type="entry name" value="Prolyl-tRNA_editing_YbaK/EbsC"/>
</dbReference>
<dbReference type="GO" id="GO:0016829">
    <property type="term" value="F:lyase activity"/>
    <property type="evidence" value="ECO:0007669"/>
    <property type="project" value="UniProtKB-KW"/>
</dbReference>
<dbReference type="InterPro" id="IPR007214">
    <property type="entry name" value="YbaK/aa-tRNA-synth-assoc-dom"/>
</dbReference>
<dbReference type="PANTHER" id="PTHR30411">
    <property type="entry name" value="CYTOPLASMIC PROTEIN"/>
    <property type="match status" value="1"/>
</dbReference>
<dbReference type="Pfam" id="PF04073">
    <property type="entry name" value="tRNA_edit"/>
    <property type="match status" value="1"/>
</dbReference>
<evidence type="ECO:0000256" key="2">
    <source>
        <dbReference type="ARBA" id="ARBA00022917"/>
    </source>
</evidence>
<dbReference type="InterPro" id="IPR036754">
    <property type="entry name" value="YbaK/aa-tRNA-synt-asso_dom_sf"/>
</dbReference>
<proteinExistence type="inferred from homology"/>
<accession>A0A1I4CDQ7</accession>
<comment type="similarity">
    <text evidence="1 4">Belongs to the prolyl-tRNA editing family. YbaK/EbsC subfamily.</text>
</comment>
<evidence type="ECO:0000256" key="1">
    <source>
        <dbReference type="ARBA" id="ARBA00009798"/>
    </source>
</evidence>
<keyword evidence="3 4" id="KW-0456">Lyase</keyword>
<dbReference type="Gene3D" id="3.90.960.10">
    <property type="entry name" value="YbaK/aminoacyl-tRNA synthetase-associated domain"/>
    <property type="match status" value="1"/>
</dbReference>
<dbReference type="CDD" id="cd00002">
    <property type="entry name" value="YbaK_deacylase"/>
    <property type="match status" value="1"/>
</dbReference>
<evidence type="ECO:0000256" key="3">
    <source>
        <dbReference type="ARBA" id="ARBA00023239"/>
    </source>
</evidence>
<name>A0A1I4CDQ7_9PROT</name>
<keyword evidence="2 4" id="KW-0648">Protein biosynthesis</keyword>
<evidence type="ECO:0000256" key="4">
    <source>
        <dbReference type="PIRNR" id="PIRNR006181"/>
    </source>
</evidence>
<protein>
    <recommendedName>
        <fullName evidence="4">Cys-tRNA(Pro)/Cys-tRNA(Cys) deacylase</fullName>
        <ecNumber evidence="4">4.2.-.-</ecNumber>
    </recommendedName>
</protein>
<dbReference type="EC" id="4.2.-.-" evidence="4"/>
<sequence>MSSRVTPATRAAEAAGIPFRLLEYAYDPDADAIGLHAAASLGMDPALVFKTLVAVLDSGEMVCAAIPSAARLGLKALAAAAGARRAEMAPPAKAERATGYVVGGISPFGQKKRLRCFLDASALAHPEIVVNGGRRGLQILLAPADAVKALGATVAAISA</sequence>
<dbReference type="AlphaFoldDB" id="A0A1I4CDQ7"/>
<dbReference type="Proteomes" id="UP000199473">
    <property type="component" value="Unassembled WGS sequence"/>
</dbReference>
<dbReference type="EMBL" id="FOSQ01000007">
    <property type="protein sequence ID" value="SFK78296.1"/>
    <property type="molecule type" value="Genomic_DNA"/>
</dbReference>
<keyword evidence="7" id="KW-1185">Reference proteome</keyword>
<dbReference type="PANTHER" id="PTHR30411:SF0">
    <property type="entry name" value="CYS-TRNA(PRO)_CYS-TRNA(CYS) DEACYLASE YBAK"/>
    <property type="match status" value="1"/>
</dbReference>
<feature type="domain" description="YbaK/aminoacyl-tRNA synthetase-associated" evidence="5">
    <location>
        <begin position="36"/>
        <end position="148"/>
    </location>
</feature>
<dbReference type="NCBIfam" id="TIGR00011">
    <property type="entry name" value="YbaK_EbsC"/>
    <property type="match status" value="1"/>
</dbReference>
<dbReference type="SUPFAM" id="SSF55826">
    <property type="entry name" value="YbaK/ProRS associated domain"/>
    <property type="match status" value="1"/>
</dbReference>
<dbReference type="GO" id="GO:0006412">
    <property type="term" value="P:translation"/>
    <property type="evidence" value="ECO:0007669"/>
    <property type="project" value="UniProtKB-KW"/>
</dbReference>
<dbReference type="PIRSF" id="PIRSF006181">
    <property type="entry name" value="EbsC_YbaK"/>
    <property type="match status" value="1"/>
</dbReference>
<gene>
    <name evidence="6" type="ORF">SAMN02745775_107101</name>
</gene>
<evidence type="ECO:0000259" key="5">
    <source>
        <dbReference type="Pfam" id="PF04073"/>
    </source>
</evidence>